<keyword evidence="1" id="KW-0347">Helicase</keyword>
<protein>
    <submittedName>
        <fullName evidence="1">Helicase-associated domain-containing protein</fullName>
    </submittedName>
</protein>
<keyword evidence="1" id="KW-0067">ATP-binding</keyword>
<organism evidence="1 2">
    <name type="scientific">Trichocoleus desertorum GB2-A4</name>
    <dbReference type="NCBI Taxonomy" id="2933944"/>
    <lineage>
        <taxon>Bacteria</taxon>
        <taxon>Bacillati</taxon>
        <taxon>Cyanobacteriota</taxon>
        <taxon>Cyanophyceae</taxon>
        <taxon>Leptolyngbyales</taxon>
        <taxon>Trichocoleusaceae</taxon>
        <taxon>Trichocoleus</taxon>
    </lineage>
</organism>
<dbReference type="RefSeq" id="WP_242017163.1">
    <property type="nucleotide sequence ID" value="NZ_JAMPKM010000038.1"/>
</dbReference>
<keyword evidence="2" id="KW-1185">Reference proteome</keyword>
<accession>A0ABV0JFU0</accession>
<evidence type="ECO:0000313" key="1">
    <source>
        <dbReference type="EMBL" id="MEP0820652.1"/>
    </source>
</evidence>
<dbReference type="Proteomes" id="UP001464891">
    <property type="component" value="Unassembled WGS sequence"/>
</dbReference>
<dbReference type="GO" id="GO:0004386">
    <property type="term" value="F:helicase activity"/>
    <property type="evidence" value="ECO:0007669"/>
    <property type="project" value="UniProtKB-KW"/>
</dbReference>
<sequence>MNALKDCPITQWVALSDFLRYMIAAGYDFEVSRNSETLSLEGYGSLYDGSWLLLEARYLLCFLFEYVSTLGLIDVAYLHPDEGFLILPSNDYYSDNTLSRYDGLAYFRLNALGAYCLGLSDRYQPAVPMQKQVLRILPNLEVVAVSELSRADRLMLNSFLASVSDVVWKLDQAKLLDAIAQGRTVAELQDWLIANSGEALPQPVAQFLADLQTRTTSLQDLGSARLIRCADAALAARIASD</sequence>
<evidence type="ECO:0000313" key="2">
    <source>
        <dbReference type="Proteomes" id="UP001464891"/>
    </source>
</evidence>
<comment type="caution">
    <text evidence="1">The sequence shown here is derived from an EMBL/GenBank/DDBJ whole genome shotgun (WGS) entry which is preliminary data.</text>
</comment>
<dbReference type="EMBL" id="JAMPKM010000038">
    <property type="protein sequence ID" value="MEP0820652.1"/>
    <property type="molecule type" value="Genomic_DNA"/>
</dbReference>
<proteinExistence type="predicted"/>
<name>A0ABV0JFU0_9CYAN</name>
<keyword evidence="1" id="KW-0547">Nucleotide-binding</keyword>
<keyword evidence="1" id="KW-0378">Hydrolase</keyword>
<gene>
    <name evidence="1" type="ORF">NC998_26540</name>
</gene>
<reference evidence="1 2" key="1">
    <citation type="submission" date="2022-04" db="EMBL/GenBank/DDBJ databases">
        <title>Positive selection, recombination, and allopatry shape intraspecific diversity of widespread and dominant cyanobacteria.</title>
        <authorList>
            <person name="Wei J."/>
            <person name="Shu W."/>
            <person name="Hu C."/>
        </authorList>
    </citation>
    <scope>NUCLEOTIDE SEQUENCE [LARGE SCALE GENOMIC DNA]</scope>
    <source>
        <strain evidence="1 2">GB2-A4</strain>
    </source>
</reference>